<dbReference type="EMBL" id="MT774387">
    <property type="protein sequence ID" value="QOR59176.1"/>
    <property type="molecule type" value="Genomic_DNA"/>
</dbReference>
<keyword evidence="2" id="KW-1185">Reference proteome</keyword>
<dbReference type="Proteomes" id="UP000594132">
    <property type="component" value="Segment"/>
</dbReference>
<protein>
    <submittedName>
        <fullName evidence="1">Uncharacterized protein</fullName>
    </submittedName>
</protein>
<dbReference type="GeneID" id="65129697"/>
<evidence type="ECO:0000313" key="2">
    <source>
        <dbReference type="Proteomes" id="UP000594132"/>
    </source>
</evidence>
<accession>A0A7M1RY22</accession>
<sequence>MISQGLSSILEDHFYLQAPVSNREGNAYDIGFTCSMRLGTGEIIIPCIIGASIHSKLTNLLNEGRTSLEEIPQVSFTRGFSLGNSTTKRTVITIFREGLRIDNNKFVKITTNKGIVYYVGRGVVLDANRSPLLIFARKYRFGVGNFREIGRVLLVSSNVYSRDDMVCKSIRKDIIEYMVTSTSESEVIISDLRHYITHCLSASPSDVGEVVAACAETIGRNSIL</sequence>
<evidence type="ECO:0000313" key="1">
    <source>
        <dbReference type="EMBL" id="QOR59176.1"/>
    </source>
</evidence>
<proteinExistence type="predicted"/>
<organism evidence="1 2">
    <name type="scientific">uncultured phage cr111_1</name>
    <dbReference type="NCBI Taxonomy" id="2772071"/>
    <lineage>
        <taxon>Viruses</taxon>
        <taxon>Duplodnaviria</taxon>
        <taxon>Heunggongvirae</taxon>
        <taxon>Uroviricota</taxon>
        <taxon>Caudoviricetes</taxon>
        <taxon>Crassvirales</taxon>
        <taxon>Steigviridae</taxon>
        <taxon>Asinivirinae</taxon>
        <taxon>Lahndsivirus</taxon>
        <taxon>Lahndsivirus rarus</taxon>
    </lineage>
</organism>
<dbReference type="KEGG" id="vg:65129697"/>
<dbReference type="RefSeq" id="YP_010111334.1">
    <property type="nucleotide sequence ID" value="NC_055880.1"/>
</dbReference>
<reference evidence="1 2" key="1">
    <citation type="submission" date="2020-07" db="EMBL/GenBank/DDBJ databases">
        <title>Taxonomic proposal: Crassvirales, a new order of highly abundant and diverse bacterial viruses.</title>
        <authorList>
            <person name="Shkoporov A.N."/>
            <person name="Stockdale S.R."/>
            <person name="Guerin E."/>
            <person name="Ross R.P."/>
            <person name="Hill C."/>
        </authorList>
    </citation>
    <scope>NUCLEOTIDE SEQUENCE [LARGE SCALE GENOMIC DNA]</scope>
</reference>
<name>A0A7M1RY22_9CAUD</name>